<feature type="region of interest" description="Disordered" evidence="20">
    <location>
        <begin position="65"/>
        <end position="366"/>
    </location>
</feature>
<comment type="function">
    <text evidence="1">Involved in the regulation of both adhesion and cell morphology and cancer progression. Functions as an anti-adhesive molecule that maintains an open filtration pathway between neighboring foot processes in the podocyte by charge repulsion. Acts as a pro-adhesive molecule, enhancing the adherence of cells to immobilized ligands, increasing the rate of migration and cell-cell contacts in an integrin-dependent manner. Induces the formation of apical actin-dependent microvilli. Involved in the formation of a preapical plasma membrane subdomain to set up initial epithelial polarization and the apical lumen formation during renal tubulogenesis. Plays a role in cancer development and aggressiveness by inducing cell migration and invasion through its interaction with the actin-binding protein EZR. Affects EZR-dependent signaling events, leading to increased activities of the MAPK and PI3K pathways in cancer cells.</text>
</comment>
<feature type="compositionally biased region" description="Polar residues" evidence="20">
    <location>
        <begin position="148"/>
        <end position="170"/>
    </location>
</feature>
<evidence type="ECO:0000256" key="12">
    <source>
        <dbReference type="ARBA" id="ARBA00022692"/>
    </source>
</evidence>
<keyword evidence="13 22" id="KW-0732">Signal</keyword>
<dbReference type="InterPro" id="IPR013836">
    <property type="entry name" value="CD34/Podocalyxin"/>
</dbReference>
<reference evidence="24" key="1">
    <citation type="submission" date="2025-08" db="UniProtKB">
        <authorList>
            <consortium name="RefSeq"/>
        </authorList>
    </citation>
    <scope>IDENTIFICATION</scope>
    <source>
        <tissue evidence="24">Whole blood</tissue>
    </source>
</reference>
<feature type="signal peptide" evidence="22">
    <location>
        <begin position="1"/>
        <end position="22"/>
    </location>
</feature>
<keyword evidence="14" id="KW-0130">Cell adhesion</keyword>
<dbReference type="KEGG" id="ppad:109269012"/>
<feature type="transmembrane region" description="Helical" evidence="21">
    <location>
        <begin position="491"/>
        <end position="514"/>
    </location>
</feature>
<evidence type="ECO:0000256" key="20">
    <source>
        <dbReference type="SAM" id="MobiDB-lite"/>
    </source>
</evidence>
<dbReference type="GO" id="GO:0030175">
    <property type="term" value="C:filopodium"/>
    <property type="evidence" value="ECO:0007669"/>
    <property type="project" value="UniProtKB-SubCell"/>
</dbReference>
<dbReference type="PIRSF" id="PIRSF038143">
    <property type="entry name" value="Podocalyxin-like_p1"/>
    <property type="match status" value="1"/>
</dbReference>
<keyword evidence="16 21" id="KW-0472">Membrane</keyword>
<feature type="compositionally biased region" description="Polar residues" evidence="20">
    <location>
        <begin position="348"/>
        <end position="361"/>
    </location>
</feature>
<name>A0A9V1FSF3_PANPR</name>
<organism evidence="23 24">
    <name type="scientific">Panthera pardus</name>
    <name type="common">Leopard</name>
    <name type="synonym">Felis pardus</name>
    <dbReference type="NCBI Taxonomy" id="9691"/>
    <lineage>
        <taxon>Eukaryota</taxon>
        <taxon>Metazoa</taxon>
        <taxon>Chordata</taxon>
        <taxon>Craniata</taxon>
        <taxon>Vertebrata</taxon>
        <taxon>Euteleostomi</taxon>
        <taxon>Mammalia</taxon>
        <taxon>Eutheria</taxon>
        <taxon>Laurasiatheria</taxon>
        <taxon>Carnivora</taxon>
        <taxon>Feliformia</taxon>
        <taxon>Felidae</taxon>
        <taxon>Pantherinae</taxon>
        <taxon>Panthera</taxon>
    </lineage>
</organism>
<keyword evidence="17" id="KW-0325">Glycoprotein</keyword>
<dbReference type="GO" id="GO:0016477">
    <property type="term" value="P:cell migration"/>
    <property type="evidence" value="ECO:0007669"/>
    <property type="project" value="InterPro"/>
</dbReference>
<dbReference type="GO" id="GO:0030027">
    <property type="term" value="C:lamellipodium"/>
    <property type="evidence" value="ECO:0007669"/>
    <property type="project" value="UniProtKB-SubCell"/>
</dbReference>
<dbReference type="InterPro" id="IPR017403">
    <property type="entry name" value="PODXL"/>
</dbReference>
<dbReference type="GO" id="GO:0045121">
    <property type="term" value="C:membrane raft"/>
    <property type="evidence" value="ECO:0007669"/>
    <property type="project" value="UniProtKB-SubCell"/>
</dbReference>
<evidence type="ECO:0000313" key="23">
    <source>
        <dbReference type="Proteomes" id="UP001165780"/>
    </source>
</evidence>
<evidence type="ECO:0000256" key="3">
    <source>
        <dbReference type="ARBA" id="ARBA00004221"/>
    </source>
</evidence>
<dbReference type="PANTHER" id="PTHR12067">
    <property type="entry name" value="PODOCALYXIN"/>
    <property type="match status" value="1"/>
</dbReference>
<dbReference type="GO" id="GO:0032534">
    <property type="term" value="P:regulation of microvillus assembly"/>
    <property type="evidence" value="ECO:0007669"/>
    <property type="project" value="TreeGrafter"/>
</dbReference>
<dbReference type="CTD" id="5420"/>
<gene>
    <name evidence="24" type="primary">PODXL</name>
</gene>
<evidence type="ECO:0000256" key="17">
    <source>
        <dbReference type="ARBA" id="ARBA00023180"/>
    </source>
</evidence>
<dbReference type="GO" id="GO:0022408">
    <property type="term" value="P:negative regulation of cell-cell adhesion"/>
    <property type="evidence" value="ECO:0007669"/>
    <property type="project" value="TreeGrafter"/>
</dbReference>
<keyword evidence="18" id="KW-0966">Cell projection</keyword>
<evidence type="ECO:0000256" key="18">
    <source>
        <dbReference type="ARBA" id="ARBA00023273"/>
    </source>
</evidence>
<evidence type="ECO:0000256" key="6">
    <source>
        <dbReference type="ARBA" id="ARBA00004479"/>
    </source>
</evidence>
<evidence type="ECO:0000256" key="19">
    <source>
        <dbReference type="ARBA" id="ARBA00031141"/>
    </source>
</evidence>
<evidence type="ECO:0000256" key="14">
    <source>
        <dbReference type="ARBA" id="ARBA00022889"/>
    </source>
</evidence>
<accession>A0A9V1FSF3</accession>
<keyword evidence="15 21" id="KW-1133">Transmembrane helix</keyword>
<dbReference type="Gene3D" id="2.150.10.10">
    <property type="entry name" value="Serralysin-like metalloprotease, C-terminal"/>
    <property type="match status" value="1"/>
</dbReference>
<evidence type="ECO:0000256" key="5">
    <source>
        <dbReference type="ARBA" id="ARBA00004466"/>
    </source>
</evidence>
<dbReference type="PANTHER" id="PTHR12067:SF5">
    <property type="entry name" value="PODOCALYXIN"/>
    <property type="match status" value="1"/>
</dbReference>
<dbReference type="GO" id="GO:0031528">
    <property type="term" value="C:microvillus membrane"/>
    <property type="evidence" value="ECO:0007669"/>
    <property type="project" value="TreeGrafter"/>
</dbReference>
<proteinExistence type="inferred from homology"/>
<evidence type="ECO:0000256" key="21">
    <source>
        <dbReference type="SAM" id="Phobius"/>
    </source>
</evidence>
<feature type="compositionally biased region" description="Low complexity" evidence="20">
    <location>
        <begin position="184"/>
        <end position="208"/>
    </location>
</feature>
<dbReference type="GO" id="GO:0001726">
    <property type="term" value="C:ruffle"/>
    <property type="evidence" value="ECO:0007669"/>
    <property type="project" value="UniProtKB-SubCell"/>
</dbReference>
<dbReference type="AlphaFoldDB" id="A0A9V1FSF3"/>
<comment type="similarity">
    <text evidence="9">Belongs to the podocalyxin family.</text>
</comment>
<dbReference type="SUPFAM" id="SSF101967">
    <property type="entry name" value="Adhesin YadA, collagen-binding domain"/>
    <property type="match status" value="1"/>
</dbReference>
<feature type="chain" id="PRO_5040936245" description="Podocalyxin" evidence="22">
    <location>
        <begin position="23"/>
        <end position="591"/>
    </location>
</feature>
<evidence type="ECO:0000256" key="15">
    <source>
        <dbReference type="ARBA" id="ARBA00022989"/>
    </source>
</evidence>
<keyword evidence="12 21" id="KW-0812">Transmembrane</keyword>
<evidence type="ECO:0000256" key="11">
    <source>
        <dbReference type="ARBA" id="ARBA00022475"/>
    </source>
</evidence>
<feature type="compositionally biased region" description="Low complexity" evidence="20">
    <location>
        <begin position="65"/>
        <end position="78"/>
    </location>
</feature>
<dbReference type="GO" id="GO:0007155">
    <property type="term" value="P:cell adhesion"/>
    <property type="evidence" value="ECO:0007669"/>
    <property type="project" value="UniProtKB-KW"/>
</dbReference>
<feature type="compositionally biased region" description="Polar residues" evidence="20">
    <location>
        <begin position="224"/>
        <end position="254"/>
    </location>
</feature>
<dbReference type="GeneID" id="109269012"/>
<protein>
    <recommendedName>
        <fullName evidence="10">Podocalyxin</fullName>
    </recommendedName>
    <alternativeName>
        <fullName evidence="19">Podocalyxin-like protein 1</fullName>
    </alternativeName>
</protein>
<feature type="compositionally biased region" description="Low complexity" evidence="20">
    <location>
        <begin position="263"/>
        <end position="336"/>
    </location>
</feature>
<sequence length="591" mass="61067">MRSALALCALLLLLLLPPRSLSVDVLTTTGSKTTVKSINSGNPDAALTQGGESLVENTKTMMATTTTTATTATTTTTTVPPSPEEMKPSPTTSAVVTKIPSTAPNNSPAARSLAPTQKDTAATPSNKEGVLTGPPTAPDPPASKSVKPDTTQGQPAGSGAQSSTSVPTDHTTTQGTGPLPPLVSPTRATPAPSTATPASPHQPAATATLKPPGDSSKAPDKVSAASSTLGTKTSPDSTLQGAPTTPTSSVASQGNHEHSSKVPAVTGTSSSATGTSSSATGTSSSATGTSSSATGISSSTTGTSSSTTGTSSSTTGTSSSVPGTSSSSSGPVATSTVMRPGSFRTHLAPTTRQVSSTSSPALTHRDDGVLPAAVGQIQCGHPENQTERMLILNFTKTSPCETNFSDDKLVTLLCRAAKATFNPPQDRCHIRLAPIPETQAVAIKEIAIQTNLLPRDVYELLKDKWDELQEVGVSNMKLGDQGPPEETEDRFSMPLIITIVCMASFLLLVAALYGCCHQRLSQRKDQQRLTEELQTVENGYHDNPTLEVMETSSEMQEKKVVNLNGELGDSWIVPLDNLTKDDLDEEEDTHL</sequence>
<evidence type="ECO:0000256" key="8">
    <source>
        <dbReference type="ARBA" id="ARBA00004510"/>
    </source>
</evidence>
<keyword evidence="23" id="KW-1185">Reference proteome</keyword>
<dbReference type="Proteomes" id="UP001165780">
    <property type="component" value="Unplaced"/>
</dbReference>
<evidence type="ECO:0000256" key="22">
    <source>
        <dbReference type="SAM" id="SignalP"/>
    </source>
</evidence>
<evidence type="ECO:0000256" key="1">
    <source>
        <dbReference type="ARBA" id="ARBA00003167"/>
    </source>
</evidence>
<feature type="compositionally biased region" description="Polar residues" evidence="20">
    <location>
        <begin position="89"/>
        <end position="126"/>
    </location>
</feature>
<evidence type="ECO:0000256" key="16">
    <source>
        <dbReference type="ARBA" id="ARBA00023136"/>
    </source>
</evidence>
<dbReference type="Pfam" id="PF06365">
    <property type="entry name" value="CD34_antigen"/>
    <property type="match status" value="1"/>
</dbReference>
<dbReference type="InterPro" id="IPR011049">
    <property type="entry name" value="Serralysin-like_metalloprot_C"/>
</dbReference>
<evidence type="ECO:0000256" key="13">
    <source>
        <dbReference type="ARBA" id="ARBA00022729"/>
    </source>
</evidence>
<evidence type="ECO:0000313" key="24">
    <source>
        <dbReference type="RefSeq" id="XP_019308318.2"/>
    </source>
</evidence>
<comment type="subcellular location">
    <subcellularLocation>
        <location evidence="3">Apical cell membrane</location>
    </subcellularLocation>
    <subcellularLocation>
        <location evidence="7">Cell projection</location>
        <location evidence="7">Filopodium</location>
    </subcellularLocation>
    <subcellularLocation>
        <location evidence="8">Cell projection</location>
        <location evidence="8">Lamellipodium</location>
    </subcellularLocation>
    <subcellularLocation>
        <location evidence="2">Cell projection</location>
        <location evidence="2">Microvillus</location>
    </subcellularLocation>
    <subcellularLocation>
        <location evidence="5">Cell projection</location>
        <location evidence="5">Ruffle</location>
    </subcellularLocation>
    <subcellularLocation>
        <location evidence="4">Membrane raft</location>
    </subcellularLocation>
    <subcellularLocation>
        <location evidence="6">Membrane</location>
        <topology evidence="6">Single-pass type I membrane protein</topology>
    </subcellularLocation>
</comment>
<evidence type="ECO:0000256" key="10">
    <source>
        <dbReference type="ARBA" id="ARBA00017371"/>
    </source>
</evidence>
<evidence type="ECO:0000256" key="2">
    <source>
        <dbReference type="ARBA" id="ARBA00004105"/>
    </source>
</evidence>
<evidence type="ECO:0000256" key="4">
    <source>
        <dbReference type="ARBA" id="ARBA00004285"/>
    </source>
</evidence>
<dbReference type="GO" id="GO:0033634">
    <property type="term" value="P:positive regulation of cell-cell adhesion mediated by integrin"/>
    <property type="evidence" value="ECO:0007669"/>
    <property type="project" value="TreeGrafter"/>
</dbReference>
<evidence type="ECO:0000256" key="9">
    <source>
        <dbReference type="ARBA" id="ARBA00007029"/>
    </source>
</evidence>
<dbReference type="RefSeq" id="XP_019308318.2">
    <property type="nucleotide sequence ID" value="XM_019452773.2"/>
</dbReference>
<keyword evidence="11" id="KW-1003">Cell membrane</keyword>
<evidence type="ECO:0000256" key="7">
    <source>
        <dbReference type="ARBA" id="ARBA00004486"/>
    </source>
</evidence>
<dbReference type="GO" id="GO:0016324">
    <property type="term" value="C:apical plasma membrane"/>
    <property type="evidence" value="ECO:0007669"/>
    <property type="project" value="UniProtKB-SubCell"/>
</dbReference>